<organism evidence="2 3">
    <name type="scientific">Pontiella desulfatans</name>
    <dbReference type="NCBI Taxonomy" id="2750659"/>
    <lineage>
        <taxon>Bacteria</taxon>
        <taxon>Pseudomonadati</taxon>
        <taxon>Kiritimatiellota</taxon>
        <taxon>Kiritimatiellia</taxon>
        <taxon>Kiritimatiellales</taxon>
        <taxon>Pontiellaceae</taxon>
        <taxon>Pontiella</taxon>
    </lineage>
</organism>
<dbReference type="AlphaFoldDB" id="A0A6C2U132"/>
<evidence type="ECO:0000313" key="2">
    <source>
        <dbReference type="EMBL" id="VGO13652.1"/>
    </source>
</evidence>
<sequence>MKRAILTARLSLVVLISVVFMAVSYGQTAVPDHAHVSYGSGSEEWLNIYQATNSGPNPVLKVGQRFQPVHRGSAMQMQTGWKHCPTLLNCHGNCLT</sequence>
<accession>A0A6C2U132</accession>
<evidence type="ECO:0000313" key="3">
    <source>
        <dbReference type="Proteomes" id="UP000366872"/>
    </source>
</evidence>
<keyword evidence="1" id="KW-0732">Signal</keyword>
<feature type="chain" id="PRO_5025386789" evidence="1">
    <location>
        <begin position="30"/>
        <end position="96"/>
    </location>
</feature>
<keyword evidence="3" id="KW-1185">Reference proteome</keyword>
<dbReference type="RefSeq" id="WP_136079203.1">
    <property type="nucleotide sequence ID" value="NZ_CAAHFG010000001.1"/>
</dbReference>
<name>A0A6C2U132_PONDE</name>
<protein>
    <submittedName>
        <fullName evidence="2">Uncharacterized protein</fullName>
    </submittedName>
</protein>
<dbReference type="Proteomes" id="UP000366872">
    <property type="component" value="Unassembled WGS sequence"/>
</dbReference>
<feature type="signal peptide" evidence="1">
    <location>
        <begin position="1"/>
        <end position="29"/>
    </location>
</feature>
<proteinExistence type="predicted"/>
<reference evidence="2 3" key="1">
    <citation type="submission" date="2019-04" db="EMBL/GenBank/DDBJ databases">
        <authorList>
            <person name="Van Vliet M D."/>
        </authorList>
    </citation>
    <scope>NUCLEOTIDE SEQUENCE [LARGE SCALE GENOMIC DNA]</scope>
    <source>
        <strain evidence="2 3">F1</strain>
    </source>
</reference>
<dbReference type="EMBL" id="CAAHFG010000001">
    <property type="protein sequence ID" value="VGO13652.1"/>
    <property type="molecule type" value="Genomic_DNA"/>
</dbReference>
<gene>
    <name evidence="2" type="ORF">PDESU_02209</name>
</gene>
<evidence type="ECO:0000256" key="1">
    <source>
        <dbReference type="SAM" id="SignalP"/>
    </source>
</evidence>